<dbReference type="AlphaFoldDB" id="A0A0C4YE60"/>
<evidence type="ECO:0000313" key="1">
    <source>
        <dbReference type="EMBL" id="AJG21093.1"/>
    </source>
</evidence>
<accession>A0A0C4YE60</accession>
<evidence type="ECO:0000313" key="2">
    <source>
        <dbReference type="Proteomes" id="UP000031843"/>
    </source>
</evidence>
<reference evidence="1 2" key="1">
    <citation type="journal article" date="2015" name="Genome Announc.">
        <title>Complete Genome Sequence of Cupriavidus basilensis 4G11, Isolated from the Oak Ridge Field Research Center Site.</title>
        <authorList>
            <person name="Ray J."/>
            <person name="Waters R.J."/>
            <person name="Skerker J.M."/>
            <person name="Kuehl J.V."/>
            <person name="Price M.N."/>
            <person name="Huang J."/>
            <person name="Chakraborty R."/>
            <person name="Arkin A.P."/>
            <person name="Deutschbauer A."/>
        </authorList>
    </citation>
    <scope>NUCLEOTIDE SEQUENCE [LARGE SCALE GENOMIC DNA]</scope>
    <source>
        <strain evidence="1">4G11</strain>
    </source>
</reference>
<protein>
    <submittedName>
        <fullName evidence="1">Uncharacterized protein</fullName>
    </submittedName>
</protein>
<gene>
    <name evidence="1" type="ORF">RR42_m3733</name>
</gene>
<dbReference type="KEGG" id="cbw:RR42_m3733"/>
<dbReference type="Proteomes" id="UP000031843">
    <property type="component" value="Chromosome main"/>
</dbReference>
<proteinExistence type="predicted"/>
<dbReference type="EMBL" id="CP010536">
    <property type="protein sequence ID" value="AJG21093.1"/>
    <property type="molecule type" value="Genomic_DNA"/>
</dbReference>
<sequence length="71" mass="7574">MGRMGRVGPGGPRAWMDRISGASQRVGALRYAGSGHEQGFRVVDRARLARRCAADVTCMGLPLLVTLCMAV</sequence>
<keyword evidence="2" id="KW-1185">Reference proteome</keyword>
<name>A0A0C4YE60_9BURK</name>
<dbReference type="STRING" id="68895.RR42_m3733"/>
<organism evidence="1 2">
    <name type="scientific">Cupriavidus basilensis</name>
    <dbReference type="NCBI Taxonomy" id="68895"/>
    <lineage>
        <taxon>Bacteria</taxon>
        <taxon>Pseudomonadati</taxon>
        <taxon>Pseudomonadota</taxon>
        <taxon>Betaproteobacteria</taxon>
        <taxon>Burkholderiales</taxon>
        <taxon>Burkholderiaceae</taxon>
        <taxon>Cupriavidus</taxon>
    </lineage>
</organism>